<dbReference type="SMR" id="A0A9W5VBN5"/>
<organism evidence="1 2">
    <name type="scientific">Bacillus cereus ISP2954</name>
    <dbReference type="NCBI Taxonomy" id="1053215"/>
    <lineage>
        <taxon>Bacteria</taxon>
        <taxon>Bacillati</taxon>
        <taxon>Bacillota</taxon>
        <taxon>Bacilli</taxon>
        <taxon>Bacillales</taxon>
        <taxon>Bacillaceae</taxon>
        <taxon>Bacillus</taxon>
        <taxon>Bacillus cereus group</taxon>
    </lineage>
</organism>
<evidence type="ECO:0000313" key="1">
    <source>
        <dbReference type="EMBL" id="EOP49322.1"/>
    </source>
</evidence>
<comment type="caution">
    <text evidence="1">The sequence shown here is derived from an EMBL/GenBank/DDBJ whole genome shotgun (WGS) entry which is preliminary data.</text>
</comment>
<dbReference type="Proteomes" id="UP000013989">
    <property type="component" value="Unassembled WGS sequence"/>
</dbReference>
<dbReference type="AlphaFoldDB" id="A0A9W5VBN5"/>
<dbReference type="EMBL" id="AHEJ01000137">
    <property type="protein sequence ID" value="EOP49322.1"/>
    <property type="molecule type" value="Genomic_DNA"/>
</dbReference>
<name>A0A9W5VBN5_BACCE</name>
<gene>
    <name evidence="1" type="ORF">IGU_06077</name>
</gene>
<evidence type="ECO:0000313" key="2">
    <source>
        <dbReference type="Proteomes" id="UP000013989"/>
    </source>
</evidence>
<reference evidence="1 2" key="1">
    <citation type="submission" date="2012-12" db="EMBL/GenBank/DDBJ databases">
        <title>The Genome Sequence of Bacillus cereus ISP2954.</title>
        <authorList>
            <consortium name="The Broad Institute Genome Sequencing Platform"/>
            <consortium name="The Broad Institute Genome Sequencing Center for Infectious Disease"/>
            <person name="Feldgarden M."/>
            <person name="Van der Auwera G.A."/>
            <person name="Mahillon J."/>
            <person name="Duprez V."/>
            <person name="Timmery S."/>
            <person name="Mattelet C."/>
            <person name="Dierick K."/>
            <person name="Sun M."/>
            <person name="Yu Z."/>
            <person name="Zhu L."/>
            <person name="Hu X."/>
            <person name="Shank E.B."/>
            <person name="Swiecicka I."/>
            <person name="Hansen B.M."/>
            <person name="Andrup L."/>
            <person name="Walker B."/>
            <person name="Young S.K."/>
            <person name="Zeng Q."/>
            <person name="Gargeya S."/>
            <person name="Fitzgerald M."/>
            <person name="Haas B."/>
            <person name="Abouelleil A."/>
            <person name="Alvarado L."/>
            <person name="Arachchi H.M."/>
            <person name="Berlin A.M."/>
            <person name="Chapman S.B."/>
            <person name="Dewar J."/>
            <person name="Goldberg J."/>
            <person name="Griggs A."/>
            <person name="Gujja S."/>
            <person name="Hansen M."/>
            <person name="Howarth C."/>
            <person name="Imamovic A."/>
            <person name="Larimer J."/>
            <person name="McCowan C."/>
            <person name="Murphy C."/>
            <person name="Neiman D."/>
            <person name="Pearson M."/>
            <person name="Priest M."/>
            <person name="Roberts A."/>
            <person name="Saif S."/>
            <person name="Shea T."/>
            <person name="Sisk P."/>
            <person name="Sykes S."/>
            <person name="Wortman J."/>
            <person name="Nusbaum C."/>
            <person name="Birren B."/>
        </authorList>
    </citation>
    <scope>NUCLEOTIDE SEQUENCE [LARGE SCALE GENOMIC DNA]</scope>
    <source>
        <strain evidence="1 2">ISP2954</strain>
    </source>
</reference>
<proteinExistence type="predicted"/>
<dbReference type="GeneID" id="67466856"/>
<accession>A0A9W5VBN5</accession>
<dbReference type="RefSeq" id="WP_000528045.1">
    <property type="nucleotide sequence ID" value="NZ_KB976785.1"/>
</dbReference>
<protein>
    <submittedName>
        <fullName evidence="1">Uncharacterized protein</fullName>
    </submittedName>
</protein>
<sequence>MGNQETLVVLNEDQKAVTLKRLKDLYFTAQQMHEWLSKDKLTEEMKGTLISLSESHISVIAKETNYESDLARERERRSNDLRNANLRIRELEKKMADMKPIDGLSEQLNALTNKIKGWWREIGFNHISEMTFTEYGGLNVKFAFSLTRLSRIFSKKPISDKKDEVDKIQQLRDRGFVLIKEDNELQLVDNDTNKKLLISLLEERFPSISIDRIETCFGKNNQESHIQYVTAYIGELHEI</sequence>